<feature type="compositionally biased region" description="Basic and acidic residues" evidence="1">
    <location>
        <begin position="320"/>
        <end position="349"/>
    </location>
</feature>
<keyword evidence="4" id="KW-1185">Reference proteome</keyword>
<comment type="caution">
    <text evidence="3">The sequence shown here is derived from an EMBL/GenBank/DDBJ whole genome shotgun (WGS) entry which is preliminary data.</text>
</comment>
<dbReference type="OrthoDB" id="6065871at2759"/>
<accession>A0A210QSZ5</accession>
<proteinExistence type="predicted"/>
<evidence type="ECO:0000313" key="3">
    <source>
        <dbReference type="EMBL" id="OWF51877.1"/>
    </source>
</evidence>
<gene>
    <name evidence="3" type="ORF">KP79_PYT19721</name>
</gene>
<dbReference type="EMBL" id="NEDP02002051">
    <property type="protein sequence ID" value="OWF51877.1"/>
    <property type="molecule type" value="Genomic_DNA"/>
</dbReference>
<feature type="region of interest" description="Disordered" evidence="1">
    <location>
        <begin position="833"/>
        <end position="857"/>
    </location>
</feature>
<dbReference type="AlphaFoldDB" id="A0A210QSZ5"/>
<evidence type="ECO:0000313" key="4">
    <source>
        <dbReference type="Proteomes" id="UP000242188"/>
    </source>
</evidence>
<dbReference type="Gene3D" id="1.10.533.10">
    <property type="entry name" value="Death Domain, Fas"/>
    <property type="match status" value="1"/>
</dbReference>
<dbReference type="InterPro" id="IPR000488">
    <property type="entry name" value="Death_dom"/>
</dbReference>
<protein>
    <recommendedName>
        <fullName evidence="2">Death domain-containing protein</fullName>
    </recommendedName>
</protein>
<feature type="domain" description="Death" evidence="2">
    <location>
        <begin position="882"/>
        <end position="950"/>
    </location>
</feature>
<dbReference type="Proteomes" id="UP000242188">
    <property type="component" value="Unassembled WGS sequence"/>
</dbReference>
<dbReference type="PROSITE" id="PS50017">
    <property type="entry name" value="DEATH_DOMAIN"/>
    <property type="match status" value="1"/>
</dbReference>
<organism evidence="3 4">
    <name type="scientific">Mizuhopecten yessoensis</name>
    <name type="common">Japanese scallop</name>
    <name type="synonym">Patinopecten yessoensis</name>
    <dbReference type="NCBI Taxonomy" id="6573"/>
    <lineage>
        <taxon>Eukaryota</taxon>
        <taxon>Metazoa</taxon>
        <taxon>Spiralia</taxon>
        <taxon>Lophotrochozoa</taxon>
        <taxon>Mollusca</taxon>
        <taxon>Bivalvia</taxon>
        <taxon>Autobranchia</taxon>
        <taxon>Pteriomorphia</taxon>
        <taxon>Pectinida</taxon>
        <taxon>Pectinoidea</taxon>
        <taxon>Pectinidae</taxon>
        <taxon>Mizuhopecten</taxon>
    </lineage>
</organism>
<evidence type="ECO:0000256" key="1">
    <source>
        <dbReference type="SAM" id="MobiDB-lite"/>
    </source>
</evidence>
<sequence length="963" mass="108424">MDGRHFAFVLEKYMENNRRKLREEKMRLAKKKHAEEKDDPTVILALDIKKIWKSLEEFSIPSDAWRRVEDFALPSAYRTCTKVKGKMILMDSISAAEAAKLSSVFEEFQTVVQYITGAYMDVSTNIAEDPEQTEKYYDKTCPALLNLWSACVRLTVDCIITLKQHWGETDEYMDLSRTISSTCATCVKMVTVIYDVIKLPVPDAQRDAFLECSVDKSTDVCSALSKLLDAAKPNEEGPTDAMMEMITWSLFSLNHVSCFVIKPLLANGHAESNWFKRYSGTLNKMFDKLQSVTDESFTGVDSQARKESPPPPQAESEPEPEVKGEAKGQENKNEADTKGVKKGDVKGKGVAEAQEEEPEPEVPAPQQQTPEVLTTLDQQYAKFSEEVISTGKVTVCLEDPSDQNVRIFYRPEVHKALGKCRFGACDMKDRVQWLEEIDLSPDQRLVSDIYVIKDGILKTATAVEVEVTAVPPQGSASRIIVKVKQGGSWSILEDFDREVLPEHVQISFKTNELEALYAYMEEQSDEEEIVPEGCTFKSPTNPKVFINFPHGAVEEPTKVLVKFVSVENDTDERPTSKDKSSDSIIGILAVSDTVEISAKDPSVDIQKNILVQLTIDGDDSEDGKDTHLVVIRYRGDQVQVMDKSQCHITKVESGVYSVQTRGLWCIAIARIKKIFLNMRDTVKKEFLVMFGKVKLCNICTFIDNTLRDRERGLTTFWIEIIEKVKVPEATSEHAQQNLIEVKSSRSKDLIIRQNETLNIQLDGQIRVIGSPLTDKYTLTYLENTDNHLQVPLEIKRDQDKPPNAVFTFKDSTSGQTCHTVSVPIRDLTELATDEITSRPPTKYHDKSNSGEQLKHRDEAAKNVLSHSSLMCLARAISNTDCKRLGTQMGVPTETMQKLWETCEREATNTNFRILCEWRGKSVRSSMVDFLLNSLRTIGLCSQAAVIEKVSKLGRGILQEDFSS</sequence>
<dbReference type="GO" id="GO:0007165">
    <property type="term" value="P:signal transduction"/>
    <property type="evidence" value="ECO:0007669"/>
    <property type="project" value="InterPro"/>
</dbReference>
<dbReference type="InterPro" id="IPR011029">
    <property type="entry name" value="DEATH-like_dom_sf"/>
</dbReference>
<evidence type="ECO:0000259" key="2">
    <source>
        <dbReference type="PROSITE" id="PS50017"/>
    </source>
</evidence>
<reference evidence="3 4" key="1">
    <citation type="journal article" date="2017" name="Nat. Ecol. Evol.">
        <title>Scallop genome provides insights into evolution of bilaterian karyotype and development.</title>
        <authorList>
            <person name="Wang S."/>
            <person name="Zhang J."/>
            <person name="Jiao W."/>
            <person name="Li J."/>
            <person name="Xun X."/>
            <person name="Sun Y."/>
            <person name="Guo X."/>
            <person name="Huan P."/>
            <person name="Dong B."/>
            <person name="Zhang L."/>
            <person name="Hu X."/>
            <person name="Sun X."/>
            <person name="Wang J."/>
            <person name="Zhao C."/>
            <person name="Wang Y."/>
            <person name="Wang D."/>
            <person name="Huang X."/>
            <person name="Wang R."/>
            <person name="Lv J."/>
            <person name="Li Y."/>
            <person name="Zhang Z."/>
            <person name="Liu B."/>
            <person name="Lu W."/>
            <person name="Hui Y."/>
            <person name="Liang J."/>
            <person name="Zhou Z."/>
            <person name="Hou R."/>
            <person name="Li X."/>
            <person name="Liu Y."/>
            <person name="Li H."/>
            <person name="Ning X."/>
            <person name="Lin Y."/>
            <person name="Zhao L."/>
            <person name="Xing Q."/>
            <person name="Dou J."/>
            <person name="Li Y."/>
            <person name="Mao J."/>
            <person name="Guo H."/>
            <person name="Dou H."/>
            <person name="Li T."/>
            <person name="Mu C."/>
            <person name="Jiang W."/>
            <person name="Fu Q."/>
            <person name="Fu X."/>
            <person name="Miao Y."/>
            <person name="Liu J."/>
            <person name="Yu Q."/>
            <person name="Li R."/>
            <person name="Liao H."/>
            <person name="Li X."/>
            <person name="Kong Y."/>
            <person name="Jiang Z."/>
            <person name="Chourrout D."/>
            <person name="Li R."/>
            <person name="Bao Z."/>
        </authorList>
    </citation>
    <scope>NUCLEOTIDE SEQUENCE [LARGE SCALE GENOMIC DNA]</scope>
    <source>
        <strain evidence="3 4">PY_sf001</strain>
    </source>
</reference>
<feature type="region of interest" description="Disordered" evidence="1">
    <location>
        <begin position="295"/>
        <end position="371"/>
    </location>
</feature>
<feature type="compositionally biased region" description="Basic and acidic residues" evidence="1">
    <location>
        <begin position="842"/>
        <end position="857"/>
    </location>
</feature>
<name>A0A210QSZ5_MIZYE</name>
<dbReference type="Gene3D" id="2.60.220.30">
    <property type="match status" value="1"/>
</dbReference>